<gene>
    <name evidence="1" type="ORF">DEO72_LG10g619</name>
</gene>
<dbReference type="Pfam" id="PF04640">
    <property type="entry name" value="PLATZ"/>
    <property type="match status" value="1"/>
</dbReference>
<name>A0A4D6N6G0_VIGUN</name>
<evidence type="ECO:0008006" key="3">
    <source>
        <dbReference type="Google" id="ProtNLM"/>
    </source>
</evidence>
<evidence type="ECO:0000313" key="1">
    <source>
        <dbReference type="EMBL" id="QCE09400.1"/>
    </source>
</evidence>
<dbReference type="Proteomes" id="UP000501690">
    <property type="component" value="Linkage Group LG10"/>
</dbReference>
<keyword evidence="2" id="KW-1185">Reference proteome</keyword>
<proteinExistence type="predicted"/>
<sequence>MEFAAVPPWLEEFLSITTFFTKCEEHTEYIRRECNMYCFDCSNKPLCSHCVKYCHKNHRTIQIRRSSYQNVVRVKDIKDALDTSEIQPDTLTLMATAIGSGRKPHKTNHHLHDRCQWLHWVSPLREAHE</sequence>
<reference evidence="1 2" key="1">
    <citation type="submission" date="2019-04" db="EMBL/GenBank/DDBJ databases">
        <title>An improved genome assembly and genetic linkage map for asparagus bean, Vigna unguiculata ssp. sesquipedialis.</title>
        <authorList>
            <person name="Xia Q."/>
            <person name="Zhang R."/>
            <person name="Dong Y."/>
        </authorList>
    </citation>
    <scope>NUCLEOTIDE SEQUENCE [LARGE SCALE GENOMIC DNA]</scope>
    <source>
        <tissue evidence="1">Leaf</tissue>
    </source>
</reference>
<evidence type="ECO:0000313" key="2">
    <source>
        <dbReference type="Proteomes" id="UP000501690"/>
    </source>
</evidence>
<dbReference type="AlphaFoldDB" id="A0A4D6N6G0"/>
<protein>
    <recommendedName>
        <fullName evidence="3">B box-type domain-containing protein</fullName>
    </recommendedName>
</protein>
<dbReference type="EMBL" id="CP039354">
    <property type="protein sequence ID" value="QCE09400.1"/>
    <property type="molecule type" value="Genomic_DNA"/>
</dbReference>
<organism evidence="1 2">
    <name type="scientific">Vigna unguiculata</name>
    <name type="common">Cowpea</name>
    <dbReference type="NCBI Taxonomy" id="3917"/>
    <lineage>
        <taxon>Eukaryota</taxon>
        <taxon>Viridiplantae</taxon>
        <taxon>Streptophyta</taxon>
        <taxon>Embryophyta</taxon>
        <taxon>Tracheophyta</taxon>
        <taxon>Spermatophyta</taxon>
        <taxon>Magnoliopsida</taxon>
        <taxon>eudicotyledons</taxon>
        <taxon>Gunneridae</taxon>
        <taxon>Pentapetalae</taxon>
        <taxon>rosids</taxon>
        <taxon>fabids</taxon>
        <taxon>Fabales</taxon>
        <taxon>Fabaceae</taxon>
        <taxon>Papilionoideae</taxon>
        <taxon>50 kb inversion clade</taxon>
        <taxon>NPAAA clade</taxon>
        <taxon>indigoferoid/millettioid clade</taxon>
        <taxon>Phaseoleae</taxon>
        <taxon>Vigna</taxon>
    </lineage>
</organism>
<dbReference type="InterPro" id="IPR006734">
    <property type="entry name" value="PLATZ"/>
</dbReference>
<dbReference type="PANTHER" id="PTHR31065">
    <property type="entry name" value="PLATZ TRANSCRIPTION FACTOR FAMILY PROTEIN"/>
    <property type="match status" value="1"/>
</dbReference>
<accession>A0A4D6N6G0</accession>
<dbReference type="SUPFAM" id="SSF57845">
    <property type="entry name" value="B-box zinc-binding domain"/>
    <property type="match status" value="1"/>
</dbReference>
<dbReference type="PANTHER" id="PTHR31065:SF42">
    <property type="entry name" value="PLATZ TRANSCRIPTION FACTOR FAMILY PROTEIN"/>
    <property type="match status" value="1"/>
</dbReference>